<protein>
    <recommendedName>
        <fullName evidence="9">4-hydroxyphenylpyruvate dioxygenase</fullName>
        <ecNumber evidence="8">1.13.11.27</ecNumber>
    </recommendedName>
    <alternativeName>
        <fullName evidence="21">4-hydroxyphenylpyruvic acid oxidase</fullName>
    </alternativeName>
</protein>
<feature type="region of interest" description="Disordered" evidence="24">
    <location>
        <begin position="242"/>
        <end position="271"/>
    </location>
</feature>
<evidence type="ECO:0000256" key="8">
    <source>
        <dbReference type="ARBA" id="ARBA00013222"/>
    </source>
</evidence>
<comment type="similarity">
    <text evidence="6">Belongs to the 4HPPD family.</text>
</comment>
<comment type="function">
    <text evidence="22">Catalyzes the conversion of 4-hydroxyphenylpyruvic acid to homogentisic acid, one of the steps in tyrosine catabolism.</text>
</comment>
<evidence type="ECO:0000256" key="10">
    <source>
        <dbReference type="ARBA" id="ARBA00022490"/>
    </source>
</evidence>
<dbReference type="Proteomes" id="UP000095280">
    <property type="component" value="Unplaced"/>
</dbReference>
<dbReference type="CDD" id="cd08342">
    <property type="entry name" value="HPPD_N_like"/>
    <property type="match status" value="1"/>
</dbReference>
<comment type="pathway">
    <text evidence="5">Amino-acid degradation; L-phenylalanine degradation; acetoacetate and fumarate from L-phenylalanine: step 3/6.</text>
</comment>
<dbReference type="Pfam" id="PF13669">
    <property type="entry name" value="Glyoxalase_4"/>
    <property type="match status" value="1"/>
</dbReference>
<dbReference type="WBParaSite" id="maker-uti_cns_0013880-snap-gene-0.2-mRNA-1">
    <property type="protein sequence ID" value="maker-uti_cns_0013880-snap-gene-0.2-mRNA-1"/>
    <property type="gene ID" value="maker-uti_cns_0013880-snap-gene-0.2"/>
</dbReference>
<evidence type="ECO:0000256" key="23">
    <source>
        <dbReference type="ARBA" id="ARBA00048047"/>
    </source>
</evidence>
<dbReference type="Gene3D" id="3.10.180.10">
    <property type="entry name" value="2,3-Dihydroxybiphenyl 1,2-Dioxygenase, domain 1"/>
    <property type="match status" value="2"/>
</dbReference>
<dbReference type="GO" id="GO:0006559">
    <property type="term" value="P:L-phenylalanine catabolic process"/>
    <property type="evidence" value="ECO:0007669"/>
    <property type="project" value="UniProtKB-KW"/>
</dbReference>
<evidence type="ECO:0000259" key="25">
    <source>
        <dbReference type="PROSITE" id="PS51819"/>
    </source>
</evidence>
<keyword evidence="11" id="KW-0479">Metal-binding</keyword>
<sequence>VQRDGAVGAAHPVDDQAQHPGTRVTVKITHHDALGVAEVVAVLGGASSGAVVHADNSGLLSGSSRDFPVQNQVNLDMAAALQHRVVRAREESMQPSPAGPRLSPVRWGIFTTALRSTGRFTVALRTRLLEPSMDLTAAWRSLRRRAQQPLTVLIDKNSFIKESHRTAVKRFSARLSTREYRKSKPGPRMPTPSSAILPPPLHAHLARDSTRCICAAAARVQLGGRCAAAKEESGMPRLTPFAIGDTELPLPSSTEPPPAPQPEPPQSRHHQPLSWQLNTEVMQNTPNSLICLKPGEATEITQIPVITSRLKAADPMMVNRPSEEPFMFESMRCRFETVSMMASRISGAELPSAISVGDRLVPDVDVLRDRLAELDVVEGDRFLRRRDLLDGAHKSVAGSGDAQEDVQHGGDVQNGPQPHGPEILGGQKQPALAGLGAVGNQLDHVAAAEVGEVGDGGHRGRWFLARSAGLIAAELACCCCQSGDSEALLCRAPCGTILLGLGWERAAGLMRRRAGAREQRQQGPQLHSHILRVGHSPMQLSPSPPHERAADNADTAAGKAESEIMRLPQAAASNQSLRCIDRPATPQPHQQHHHRHHQYNGFQLQFCHPTSYTDKGPKPDKGKFKAFGHVTFWVGNAKQAAAHYCARLGFKPLAYRGLETGSRQVASHVVQQNRVIFVFESMLEPFKPEEMGQHLIKHGDGVKDIAFEVEDLDGIYKKAIDCGAAVVREPWTESDKNGSVRFARMKTYGDTTHTFFERSSYTGLFLPNFVPAKEDPLLSLLPEVGLQFIDHIVGNQPNDEMAGVADWYEKTLMFHRFWSVDDKQIHTDYSALRSIVVTNWEETIKMPINEPAPGKRKSQIQEYVDYYGGAGVQHIALNTNDIIQTITDLKARGQMFLEVPDKYYDNLRARLKHAKIKVTEDMDKLQKLKILVDYDDDGYLLQIFTKNMQDRPTLFLEVIQRHNHQGFGAGNFKSLFEAIEQDQAEREPDVVGEVASADSGGQEQQKQQERQVRIRCRRRRADCRRQVDADDRLRVAATPLHLQACGCRILADLRQFVAIHSSKEARHQIYQHWLSGRHLPPALGAAAELQDVQPVRPGPVVTDWPIVAESPRLGRRASFGVAEKNPVAAGLHRRPARILQQGVASGRRRRRYADVPDGGEAAKQQGGGSVGCQRRPAVQEAEAGQLAGRGRSAGADRSRFGSGELSC</sequence>
<evidence type="ECO:0000256" key="6">
    <source>
        <dbReference type="ARBA" id="ARBA00005877"/>
    </source>
</evidence>
<keyword evidence="12" id="KW-0677">Repeat</keyword>
<evidence type="ECO:0000256" key="22">
    <source>
        <dbReference type="ARBA" id="ARBA00033727"/>
    </source>
</evidence>
<keyword evidence="16" id="KW-0560">Oxidoreductase</keyword>
<dbReference type="InterPro" id="IPR041735">
    <property type="entry name" value="4OHPhenylPyrv_dOase_C"/>
</dbReference>
<keyword evidence="20" id="KW-0585">Phenylalanine catabolism</keyword>
<feature type="region of interest" description="Disordered" evidence="24">
    <location>
        <begin position="1139"/>
        <end position="1207"/>
    </location>
</feature>
<dbReference type="NCBIfam" id="TIGR01263">
    <property type="entry name" value="4HPPD"/>
    <property type="match status" value="1"/>
</dbReference>
<evidence type="ECO:0000256" key="14">
    <source>
        <dbReference type="ARBA" id="ARBA00022878"/>
    </source>
</evidence>
<dbReference type="GO" id="GO:0005789">
    <property type="term" value="C:endoplasmic reticulum membrane"/>
    <property type="evidence" value="ECO:0007669"/>
    <property type="project" value="UniProtKB-SubCell"/>
</dbReference>
<keyword evidence="14" id="KW-0828">Tyrosine catabolism</keyword>
<dbReference type="GO" id="GO:0003868">
    <property type="term" value="F:4-hydroxyphenylpyruvate dioxygenase activity"/>
    <property type="evidence" value="ECO:0007669"/>
    <property type="project" value="UniProtKB-EC"/>
</dbReference>
<evidence type="ECO:0000256" key="1">
    <source>
        <dbReference type="ARBA" id="ARBA00001962"/>
    </source>
</evidence>
<evidence type="ECO:0000256" key="24">
    <source>
        <dbReference type="SAM" id="MobiDB-lite"/>
    </source>
</evidence>
<keyword evidence="17" id="KW-0408">Iron</keyword>
<evidence type="ECO:0000256" key="17">
    <source>
        <dbReference type="ARBA" id="ARBA00023004"/>
    </source>
</evidence>
<dbReference type="GO" id="GO:0046872">
    <property type="term" value="F:metal ion binding"/>
    <property type="evidence" value="ECO:0007669"/>
    <property type="project" value="UniProtKB-KW"/>
</dbReference>
<dbReference type="PANTHER" id="PTHR11959">
    <property type="entry name" value="4-HYDROXYPHENYLPYRUVATE DIOXYGENASE"/>
    <property type="match status" value="1"/>
</dbReference>
<dbReference type="InterPro" id="IPR037523">
    <property type="entry name" value="VOC_core"/>
</dbReference>
<dbReference type="AlphaFoldDB" id="A0A1I8IMR3"/>
<dbReference type="InterPro" id="IPR041736">
    <property type="entry name" value="4OHPhenylPyrv_dOase_N"/>
</dbReference>
<feature type="region of interest" description="Disordered" evidence="24">
    <location>
        <begin position="987"/>
        <end position="1011"/>
    </location>
</feature>
<evidence type="ECO:0000256" key="5">
    <source>
        <dbReference type="ARBA" id="ARBA00005162"/>
    </source>
</evidence>
<comment type="catalytic activity">
    <reaction evidence="23">
        <text>3-(4-hydroxyphenyl)pyruvate + O2 = homogentisate + CO2</text>
        <dbReference type="Rhea" id="RHEA:16189"/>
        <dbReference type="ChEBI" id="CHEBI:15379"/>
        <dbReference type="ChEBI" id="CHEBI:16169"/>
        <dbReference type="ChEBI" id="CHEBI:16526"/>
        <dbReference type="ChEBI" id="CHEBI:36242"/>
        <dbReference type="EC" id="1.13.11.27"/>
    </reaction>
    <physiologicalReaction direction="left-to-right" evidence="23">
        <dbReference type="Rhea" id="RHEA:16190"/>
    </physiologicalReaction>
</comment>
<feature type="compositionally biased region" description="Pro residues" evidence="24">
    <location>
        <begin position="254"/>
        <end position="265"/>
    </location>
</feature>
<evidence type="ECO:0000313" key="26">
    <source>
        <dbReference type="Proteomes" id="UP000095280"/>
    </source>
</evidence>
<keyword evidence="19" id="KW-0472">Membrane</keyword>
<dbReference type="InterPro" id="IPR005956">
    <property type="entry name" value="4OHPhenylPyrv_dOase"/>
</dbReference>
<evidence type="ECO:0000256" key="3">
    <source>
        <dbReference type="ARBA" id="ARBA00004406"/>
    </source>
</evidence>
<comment type="subcellular location">
    <subcellularLocation>
        <location evidence="4">Cytoplasm</location>
    </subcellularLocation>
    <subcellularLocation>
        <location evidence="3">Endoplasmic reticulum membrane</location>
        <topology evidence="3">Peripheral membrane protein</topology>
    </subcellularLocation>
    <subcellularLocation>
        <location evidence="2">Golgi apparatus membrane</location>
        <topology evidence="2">Peripheral membrane protein</topology>
    </subcellularLocation>
</comment>
<dbReference type="PROSITE" id="PS51819">
    <property type="entry name" value="VOC"/>
    <property type="match status" value="2"/>
</dbReference>
<dbReference type="GO" id="GO:0000139">
    <property type="term" value="C:Golgi membrane"/>
    <property type="evidence" value="ECO:0007669"/>
    <property type="project" value="UniProtKB-SubCell"/>
</dbReference>
<comment type="subunit">
    <text evidence="7">Homodimer.</text>
</comment>
<feature type="region of interest" description="Disordered" evidence="24">
    <location>
        <begin position="535"/>
        <end position="560"/>
    </location>
</feature>
<name>A0A1I8IMR3_9PLAT</name>
<dbReference type="FunFam" id="3.10.180.10:FF:000022">
    <property type="entry name" value="4-hydroxyphenylpyruvate dioxygenase"/>
    <property type="match status" value="1"/>
</dbReference>
<evidence type="ECO:0000256" key="12">
    <source>
        <dbReference type="ARBA" id="ARBA00022737"/>
    </source>
</evidence>
<organism evidence="26 27">
    <name type="scientific">Macrostomum lignano</name>
    <dbReference type="NCBI Taxonomy" id="282301"/>
    <lineage>
        <taxon>Eukaryota</taxon>
        <taxon>Metazoa</taxon>
        <taxon>Spiralia</taxon>
        <taxon>Lophotrochozoa</taxon>
        <taxon>Platyhelminthes</taxon>
        <taxon>Rhabditophora</taxon>
        <taxon>Macrostomorpha</taxon>
        <taxon>Macrostomida</taxon>
        <taxon>Macrostomidae</taxon>
        <taxon>Macrostomum</taxon>
    </lineage>
</organism>
<feature type="region of interest" description="Disordered" evidence="24">
    <location>
        <begin position="1"/>
        <end position="20"/>
    </location>
</feature>
<evidence type="ECO:0000256" key="15">
    <source>
        <dbReference type="ARBA" id="ARBA00022964"/>
    </source>
</evidence>
<keyword evidence="26" id="KW-1185">Reference proteome</keyword>
<evidence type="ECO:0000256" key="7">
    <source>
        <dbReference type="ARBA" id="ARBA00011738"/>
    </source>
</evidence>
<evidence type="ECO:0000256" key="9">
    <source>
        <dbReference type="ARBA" id="ARBA00018452"/>
    </source>
</evidence>
<feature type="domain" description="VOC" evidence="25">
    <location>
        <begin position="788"/>
        <end position="946"/>
    </location>
</feature>
<dbReference type="InterPro" id="IPR004360">
    <property type="entry name" value="Glyas_Fos-R_dOase_dom"/>
</dbReference>
<evidence type="ECO:0000256" key="4">
    <source>
        <dbReference type="ARBA" id="ARBA00004496"/>
    </source>
</evidence>
<evidence type="ECO:0000256" key="2">
    <source>
        <dbReference type="ARBA" id="ARBA00004395"/>
    </source>
</evidence>
<keyword evidence="15" id="KW-0223">Dioxygenase</keyword>
<evidence type="ECO:0000313" key="27">
    <source>
        <dbReference type="WBParaSite" id="maker-uti_cns_0013880-snap-gene-0.2-mRNA-1"/>
    </source>
</evidence>
<accession>A0A1I8IMR3</accession>
<feature type="region of interest" description="Disordered" evidence="24">
    <location>
        <begin position="394"/>
        <end position="427"/>
    </location>
</feature>
<evidence type="ECO:0000256" key="13">
    <source>
        <dbReference type="ARBA" id="ARBA00022824"/>
    </source>
</evidence>
<evidence type="ECO:0000256" key="18">
    <source>
        <dbReference type="ARBA" id="ARBA00023034"/>
    </source>
</evidence>
<dbReference type="InterPro" id="IPR029068">
    <property type="entry name" value="Glyas_Bleomycin-R_OHBP_Dase"/>
</dbReference>
<keyword evidence="13" id="KW-0256">Endoplasmic reticulum</keyword>
<keyword evidence="10" id="KW-0963">Cytoplasm</keyword>
<dbReference type="PANTHER" id="PTHR11959:SF1">
    <property type="entry name" value="4-HYDROXYPHENYLPYRUVATE DIOXYGENASE"/>
    <property type="match status" value="1"/>
</dbReference>
<evidence type="ECO:0000256" key="21">
    <source>
        <dbReference type="ARBA" id="ARBA00029786"/>
    </source>
</evidence>
<dbReference type="Pfam" id="PF00903">
    <property type="entry name" value="Glyoxalase"/>
    <property type="match status" value="1"/>
</dbReference>
<dbReference type="GO" id="GO:0042803">
    <property type="term" value="F:protein homodimerization activity"/>
    <property type="evidence" value="ECO:0007669"/>
    <property type="project" value="UniProtKB-ARBA"/>
</dbReference>
<evidence type="ECO:0000256" key="19">
    <source>
        <dbReference type="ARBA" id="ARBA00023136"/>
    </source>
</evidence>
<dbReference type="SUPFAM" id="SSF54593">
    <property type="entry name" value="Glyoxalase/Bleomycin resistance protein/Dihydroxybiphenyl dioxygenase"/>
    <property type="match status" value="1"/>
</dbReference>
<dbReference type="GO" id="GO:0006572">
    <property type="term" value="P:L-tyrosine catabolic process"/>
    <property type="evidence" value="ECO:0007669"/>
    <property type="project" value="UniProtKB-KW"/>
</dbReference>
<reference evidence="27" key="1">
    <citation type="submission" date="2016-11" db="UniProtKB">
        <authorList>
            <consortium name="WormBaseParasite"/>
        </authorList>
    </citation>
    <scope>IDENTIFICATION</scope>
</reference>
<evidence type="ECO:0000256" key="20">
    <source>
        <dbReference type="ARBA" id="ARBA00023232"/>
    </source>
</evidence>
<keyword evidence="18" id="KW-0333">Golgi apparatus</keyword>
<evidence type="ECO:0000256" key="11">
    <source>
        <dbReference type="ARBA" id="ARBA00022723"/>
    </source>
</evidence>
<proteinExistence type="inferred from homology"/>
<dbReference type="EC" id="1.13.11.27" evidence="8"/>
<dbReference type="CDD" id="cd07250">
    <property type="entry name" value="HPPD_C_like"/>
    <property type="match status" value="1"/>
</dbReference>
<comment type="cofactor">
    <cofactor evidence="1">
        <name>Fe cation</name>
        <dbReference type="ChEBI" id="CHEBI:24875"/>
    </cofactor>
</comment>
<evidence type="ECO:0000256" key="16">
    <source>
        <dbReference type="ARBA" id="ARBA00023002"/>
    </source>
</evidence>
<feature type="domain" description="VOC" evidence="25">
    <location>
        <begin position="626"/>
        <end position="758"/>
    </location>
</feature>